<dbReference type="OrthoDB" id="5848153at2759"/>
<protein>
    <submittedName>
        <fullName evidence="2">Uncharacterized protein</fullName>
    </submittedName>
</protein>
<dbReference type="GeneID" id="172555"/>
<dbReference type="PIR" id="T24167">
    <property type="entry name" value="T24167"/>
</dbReference>
<name>O02285_CAEEL</name>
<dbReference type="KEGG" id="cel:CELE_R11A5.3"/>
<keyword evidence="3" id="KW-1185">Reference proteome</keyword>
<dbReference type="Proteomes" id="UP000001940">
    <property type="component" value="Chromosome I"/>
</dbReference>
<evidence type="ECO:0000313" key="4">
    <source>
        <dbReference type="WormBase" id="R11A5.3"/>
    </source>
</evidence>
<dbReference type="FunCoup" id="O02285">
    <property type="interactions" value="86"/>
</dbReference>
<dbReference type="eggNOG" id="ENOG502TJA9">
    <property type="taxonomic scope" value="Eukaryota"/>
</dbReference>
<dbReference type="UCSC" id="R11A5.3">
    <property type="organism name" value="c. elegans"/>
</dbReference>
<dbReference type="HOGENOM" id="CLU_1877334_0_0_1"/>
<evidence type="ECO:0000313" key="3">
    <source>
        <dbReference type="Proteomes" id="UP000001940"/>
    </source>
</evidence>
<dbReference type="AlphaFoldDB" id="O02285"/>
<dbReference type="CTD" id="172555"/>
<dbReference type="EMBL" id="BX284601">
    <property type="protein sequence ID" value="CAB05599.1"/>
    <property type="molecule type" value="Genomic_DNA"/>
</dbReference>
<accession>O02285</accession>
<dbReference type="Bgee" id="WBGene00011231">
    <property type="expression patterns" value="Expressed in embryo and 3 other cell types or tissues"/>
</dbReference>
<dbReference type="STRING" id="6239.R11A5.3.1"/>
<gene>
    <name evidence="2" type="ORF">CELE_R11A5.3</name>
    <name evidence="2 4" type="ORF">R11A5.3</name>
</gene>
<dbReference type="RefSeq" id="NP_492173.1">
    <property type="nucleotide sequence ID" value="NM_059772.4"/>
</dbReference>
<organism evidence="2 3">
    <name type="scientific">Caenorhabditis elegans</name>
    <dbReference type="NCBI Taxonomy" id="6239"/>
    <lineage>
        <taxon>Eukaryota</taxon>
        <taxon>Metazoa</taxon>
        <taxon>Ecdysozoa</taxon>
        <taxon>Nematoda</taxon>
        <taxon>Chromadorea</taxon>
        <taxon>Rhabditida</taxon>
        <taxon>Rhabditina</taxon>
        <taxon>Rhabditomorpha</taxon>
        <taxon>Rhabditoidea</taxon>
        <taxon>Rhabditidae</taxon>
        <taxon>Peloderinae</taxon>
        <taxon>Caenorhabditis</taxon>
    </lineage>
</organism>
<feature type="region of interest" description="Disordered" evidence="1">
    <location>
        <begin position="96"/>
        <end position="131"/>
    </location>
</feature>
<dbReference type="AGR" id="WB:WBGene00011231"/>
<evidence type="ECO:0000256" key="1">
    <source>
        <dbReference type="SAM" id="MobiDB-lite"/>
    </source>
</evidence>
<dbReference type="WormBase" id="R11A5.3">
    <property type="protein sequence ID" value="CE12726"/>
    <property type="gene ID" value="WBGene00011231"/>
</dbReference>
<dbReference type="OMA" id="APLCAND"/>
<evidence type="ECO:0000313" key="2">
    <source>
        <dbReference type="EMBL" id="CAB05599.1"/>
    </source>
</evidence>
<dbReference type="PaxDb" id="6239-R11A5.3"/>
<dbReference type="InParanoid" id="O02285"/>
<sequence length="155" mass="17528">MSYPMTPVKRPTISHGIQASDGIIKRPIEGNKKRLSAPIKDKPEHRIAPEEITNAPTTSRLRRAPEFDVVVIMKTTKKDRKKIIQTPRRRSIKLANVPMTPKTAPIRRHSTGGNAAMSTPKRRKSFGSLAPVRQHRVETRKVVRNLMAVRPPLCF</sequence>
<proteinExistence type="predicted"/>
<reference evidence="2 3" key="1">
    <citation type="journal article" date="1998" name="Science">
        <title>Genome sequence of the nematode C. elegans: a platform for investigating biology.</title>
        <authorList>
            <consortium name="The C. elegans sequencing consortium"/>
            <person name="Sulson J.E."/>
            <person name="Waterston R."/>
        </authorList>
    </citation>
    <scope>NUCLEOTIDE SEQUENCE [LARGE SCALE GENOMIC DNA]</scope>
    <source>
        <strain evidence="2 3">Bristol N2</strain>
    </source>
</reference>